<comment type="caution">
    <text evidence="2">The sequence shown here is derived from an EMBL/GenBank/DDBJ whole genome shotgun (WGS) entry which is preliminary data.</text>
</comment>
<feature type="signal peptide" evidence="1">
    <location>
        <begin position="1"/>
        <end position="18"/>
    </location>
</feature>
<keyword evidence="1" id="KW-0732">Signal</keyword>
<organism evidence="2 3">
    <name type="scientific">Halocynthiibacter styelae</name>
    <dbReference type="NCBI Taxonomy" id="2761955"/>
    <lineage>
        <taxon>Bacteria</taxon>
        <taxon>Pseudomonadati</taxon>
        <taxon>Pseudomonadota</taxon>
        <taxon>Alphaproteobacteria</taxon>
        <taxon>Rhodobacterales</taxon>
        <taxon>Paracoccaceae</taxon>
        <taxon>Halocynthiibacter</taxon>
    </lineage>
</organism>
<protein>
    <recommendedName>
        <fullName evidence="4">DUF3888 domain-containing protein</fullName>
    </recommendedName>
</protein>
<accession>A0A8J7IZE8</accession>
<reference evidence="2" key="1">
    <citation type="submission" date="2020-10" db="EMBL/GenBank/DDBJ databases">
        <title>Paenihalocynthiibacter styelae gen. nov., sp. nov., isolated from stalked sea squirt Styela clava.</title>
        <authorList>
            <person name="Kim Y.-O."/>
            <person name="Yoon J.-H."/>
        </authorList>
    </citation>
    <scope>NUCLEOTIDE SEQUENCE</scope>
    <source>
        <strain evidence="2">MYP1-1</strain>
    </source>
</reference>
<evidence type="ECO:0008006" key="4">
    <source>
        <dbReference type="Google" id="ProtNLM"/>
    </source>
</evidence>
<keyword evidence="3" id="KW-1185">Reference proteome</keyword>
<dbReference type="RefSeq" id="WP_228849741.1">
    <property type="nucleotide sequence ID" value="NZ_JADCKQ010000013.1"/>
</dbReference>
<evidence type="ECO:0000313" key="3">
    <source>
        <dbReference type="Proteomes" id="UP000640583"/>
    </source>
</evidence>
<sequence>MRALLFVLCLAIPGNALSDTCENQFETFTGGFEAWVERVWQVKLETNEFEPQTLVIPFQSGATRIYTIDVVFMTPQHEVVIQMQSANGEVTLTERRICYTRAEPDE</sequence>
<dbReference type="AlphaFoldDB" id="A0A8J7IZE8"/>
<evidence type="ECO:0000256" key="1">
    <source>
        <dbReference type="SAM" id="SignalP"/>
    </source>
</evidence>
<dbReference type="Proteomes" id="UP000640583">
    <property type="component" value="Unassembled WGS sequence"/>
</dbReference>
<proteinExistence type="predicted"/>
<name>A0A8J7IZE8_9RHOB</name>
<dbReference type="EMBL" id="JADCKQ010000013">
    <property type="protein sequence ID" value="MBI1495019.1"/>
    <property type="molecule type" value="Genomic_DNA"/>
</dbReference>
<gene>
    <name evidence="2" type="ORF">H1D41_15350</name>
</gene>
<feature type="chain" id="PRO_5035326718" description="DUF3888 domain-containing protein" evidence="1">
    <location>
        <begin position="19"/>
        <end position="106"/>
    </location>
</feature>
<evidence type="ECO:0000313" key="2">
    <source>
        <dbReference type="EMBL" id="MBI1495019.1"/>
    </source>
</evidence>